<evidence type="ECO:0000313" key="6">
    <source>
        <dbReference type="Proteomes" id="UP000738359"/>
    </source>
</evidence>
<dbReference type="CDD" id="cd05471">
    <property type="entry name" value="pepsin_like"/>
    <property type="match status" value="1"/>
</dbReference>
<feature type="domain" description="Peptidase A1" evidence="4">
    <location>
        <begin position="1"/>
        <end position="293"/>
    </location>
</feature>
<dbReference type="PANTHER" id="PTHR47966">
    <property type="entry name" value="BETA-SITE APP-CLEAVING ENZYME, ISOFORM A-RELATED"/>
    <property type="match status" value="1"/>
</dbReference>
<evidence type="ECO:0000259" key="4">
    <source>
        <dbReference type="PROSITE" id="PS51767"/>
    </source>
</evidence>
<reference evidence="5" key="1">
    <citation type="journal article" date="2020" name="Fungal Divers.">
        <title>Resolving the Mortierellaceae phylogeny through synthesis of multi-gene phylogenetics and phylogenomics.</title>
        <authorList>
            <person name="Vandepol N."/>
            <person name="Liber J."/>
            <person name="Desiro A."/>
            <person name="Na H."/>
            <person name="Kennedy M."/>
            <person name="Barry K."/>
            <person name="Grigoriev I.V."/>
            <person name="Miller A.N."/>
            <person name="O'Donnell K."/>
            <person name="Stajich J.E."/>
            <person name="Bonito G."/>
        </authorList>
    </citation>
    <scope>NUCLEOTIDE SEQUENCE</scope>
    <source>
        <strain evidence="5">CK1249</strain>
    </source>
</reference>
<dbReference type="InterPro" id="IPR033121">
    <property type="entry name" value="PEPTIDASE_A1"/>
</dbReference>
<dbReference type="InterPro" id="IPR001461">
    <property type="entry name" value="Aspartic_peptidase_A1"/>
</dbReference>
<sequence>ARTELYAPWPRLYNQSYVDGSWGAGTFVQDRIQVDASPRTDTLFPSSAQEPWPAGSATVTFLNVVQDNLGLVRGYEGHISGLLGLTRSSATGRKTFLQELVRQGSLALPVMSMRLDLQGGSFMLGGIDPTQYSGELIYSPVTDPVTWQLSLQGLATRSRAAAPGTDDSPTPHLLPQSNLFQDAPLIIDSGTSSILVPTAASEVLHGELLGTYDPVHRAWFLPCDGPDLVWWIASGQYGVVQPYESLIYPLEDGQCQSLIFENQGADYWILGDTWLRGLFLVYDMAGNGRIGIAKAMSSSTGVDPGAGVGERELTRILLVSLIRAQS</sequence>
<dbReference type="PROSITE" id="PS51767">
    <property type="entry name" value="PEPTIDASE_A1"/>
    <property type="match status" value="1"/>
</dbReference>
<evidence type="ECO:0000313" key="5">
    <source>
        <dbReference type="EMBL" id="KAF9956997.1"/>
    </source>
</evidence>
<organism evidence="5 6">
    <name type="scientific">Mortierella alpina</name>
    <name type="common">Oleaginous fungus</name>
    <name type="synonym">Mortierella renispora</name>
    <dbReference type="NCBI Taxonomy" id="64518"/>
    <lineage>
        <taxon>Eukaryota</taxon>
        <taxon>Fungi</taxon>
        <taxon>Fungi incertae sedis</taxon>
        <taxon>Mucoromycota</taxon>
        <taxon>Mortierellomycotina</taxon>
        <taxon>Mortierellomycetes</taxon>
        <taxon>Mortierellales</taxon>
        <taxon>Mortierellaceae</taxon>
        <taxon>Mortierella</taxon>
    </lineage>
</organism>
<protein>
    <recommendedName>
        <fullName evidence="4">Peptidase A1 domain-containing protein</fullName>
    </recommendedName>
</protein>
<dbReference type="AlphaFoldDB" id="A0A9P6J419"/>
<dbReference type="OrthoDB" id="15189at2759"/>
<dbReference type="GO" id="GO:0004190">
    <property type="term" value="F:aspartic-type endopeptidase activity"/>
    <property type="evidence" value="ECO:0007669"/>
    <property type="project" value="UniProtKB-KW"/>
</dbReference>
<accession>A0A9P6J419</accession>
<dbReference type="PROSITE" id="PS00141">
    <property type="entry name" value="ASP_PROTEASE"/>
    <property type="match status" value="1"/>
</dbReference>
<dbReference type="PRINTS" id="PR00792">
    <property type="entry name" value="PEPSIN"/>
</dbReference>
<keyword evidence="6" id="KW-1185">Reference proteome</keyword>
<dbReference type="PANTHER" id="PTHR47966:SF51">
    <property type="entry name" value="BETA-SITE APP-CLEAVING ENZYME, ISOFORM A-RELATED"/>
    <property type="match status" value="1"/>
</dbReference>
<gene>
    <name evidence="5" type="ORF">BGZ70_009676</name>
</gene>
<dbReference type="InterPro" id="IPR021109">
    <property type="entry name" value="Peptidase_aspartic_dom_sf"/>
</dbReference>
<comment type="similarity">
    <text evidence="1 3">Belongs to the peptidase A1 family.</text>
</comment>
<keyword evidence="3" id="KW-0378">Hydrolase</keyword>
<dbReference type="GO" id="GO:0006508">
    <property type="term" value="P:proteolysis"/>
    <property type="evidence" value="ECO:0007669"/>
    <property type="project" value="UniProtKB-KW"/>
</dbReference>
<proteinExistence type="inferred from homology"/>
<keyword evidence="2 3" id="KW-0064">Aspartyl protease</keyword>
<dbReference type="EMBL" id="JAAAHY010000802">
    <property type="protein sequence ID" value="KAF9956997.1"/>
    <property type="molecule type" value="Genomic_DNA"/>
</dbReference>
<evidence type="ECO:0000256" key="2">
    <source>
        <dbReference type="ARBA" id="ARBA00022750"/>
    </source>
</evidence>
<keyword evidence="3" id="KW-0645">Protease</keyword>
<name>A0A9P6J419_MORAP</name>
<dbReference type="Proteomes" id="UP000738359">
    <property type="component" value="Unassembled WGS sequence"/>
</dbReference>
<comment type="caution">
    <text evidence="5">The sequence shown here is derived from an EMBL/GenBank/DDBJ whole genome shotgun (WGS) entry which is preliminary data.</text>
</comment>
<feature type="non-terminal residue" evidence="5">
    <location>
        <position position="1"/>
    </location>
</feature>
<evidence type="ECO:0000256" key="3">
    <source>
        <dbReference type="RuleBase" id="RU000454"/>
    </source>
</evidence>
<evidence type="ECO:0000256" key="1">
    <source>
        <dbReference type="ARBA" id="ARBA00007447"/>
    </source>
</evidence>
<dbReference type="SUPFAM" id="SSF50630">
    <property type="entry name" value="Acid proteases"/>
    <property type="match status" value="1"/>
</dbReference>
<dbReference type="InterPro" id="IPR034164">
    <property type="entry name" value="Pepsin-like_dom"/>
</dbReference>
<dbReference type="Gene3D" id="2.40.70.10">
    <property type="entry name" value="Acid Proteases"/>
    <property type="match status" value="2"/>
</dbReference>
<dbReference type="Pfam" id="PF00026">
    <property type="entry name" value="Asp"/>
    <property type="match status" value="1"/>
</dbReference>
<dbReference type="InterPro" id="IPR001969">
    <property type="entry name" value="Aspartic_peptidase_AS"/>
</dbReference>